<evidence type="ECO:0000259" key="1">
    <source>
        <dbReference type="PROSITE" id="PS50969"/>
    </source>
</evidence>
<dbReference type="InterPro" id="IPR036412">
    <property type="entry name" value="HAD-like_sf"/>
</dbReference>
<dbReference type="KEGG" id="jas:FJQ89_07125"/>
<keyword evidence="2" id="KW-0378">Hydrolase</keyword>
<dbReference type="PANTHER" id="PTHR12210">
    <property type="entry name" value="DULLARD PROTEIN PHOSPHATASE"/>
    <property type="match status" value="1"/>
</dbReference>
<dbReference type="InterPro" id="IPR050365">
    <property type="entry name" value="TIM50"/>
</dbReference>
<dbReference type="Proteomes" id="UP000316665">
    <property type="component" value="Chromosome"/>
</dbReference>
<dbReference type="InterPro" id="IPR023214">
    <property type="entry name" value="HAD_sf"/>
</dbReference>
<dbReference type="SMART" id="SM00577">
    <property type="entry name" value="CPDc"/>
    <property type="match status" value="1"/>
</dbReference>
<dbReference type="PROSITE" id="PS50969">
    <property type="entry name" value="FCP1"/>
    <property type="match status" value="1"/>
</dbReference>
<dbReference type="GO" id="GO:0016787">
    <property type="term" value="F:hydrolase activity"/>
    <property type="evidence" value="ECO:0007669"/>
    <property type="project" value="UniProtKB-KW"/>
</dbReference>
<reference evidence="2 3" key="1">
    <citation type="submission" date="2019-06" db="EMBL/GenBank/DDBJ databases">
        <title>Complete genome sequence of Janthinobacterium sp. SNU WT3 isolated from diseased rainbow trout.</title>
        <authorList>
            <person name="Oh W.T."/>
            <person name="Park S.C."/>
        </authorList>
    </citation>
    <scope>NUCLEOTIDE SEQUENCE [LARGE SCALE GENOMIC DNA]</scope>
    <source>
        <strain evidence="2 3">SNU WT3</strain>
    </source>
</reference>
<dbReference type="OrthoDB" id="65801at2"/>
<keyword evidence="3" id="KW-1185">Reference proteome</keyword>
<dbReference type="InterPro" id="IPR004274">
    <property type="entry name" value="FCP1_dom"/>
</dbReference>
<dbReference type="AlphaFoldDB" id="A0A4Y6RCT6"/>
<sequence>MARVRLIVFDLDETLVHATEVALPCAHSFRIGPYFVYVRPFASDLIRFCASHFDMAVWSSSSERYVEIVTEELFGASYPVAFSWAVSKCVQKVDPKSNGYVYIKDLRKALKHGYAADEIIMIDDSPEKLQRQPTRHLCLTEFTGDPCDTELLGVIERVKAMAEMQSTTA</sequence>
<feature type="domain" description="FCP1 homology" evidence="1">
    <location>
        <begin position="1"/>
        <end position="161"/>
    </location>
</feature>
<evidence type="ECO:0000313" key="3">
    <source>
        <dbReference type="Proteomes" id="UP000316665"/>
    </source>
</evidence>
<organism evidence="2 3">
    <name type="scientific">Janthinobacterium tructae</name>
    <dbReference type="NCBI Taxonomy" id="2590869"/>
    <lineage>
        <taxon>Bacteria</taxon>
        <taxon>Pseudomonadati</taxon>
        <taxon>Pseudomonadota</taxon>
        <taxon>Betaproteobacteria</taxon>
        <taxon>Burkholderiales</taxon>
        <taxon>Oxalobacteraceae</taxon>
        <taxon>Janthinobacterium</taxon>
    </lineage>
</organism>
<dbReference type="Pfam" id="PF03031">
    <property type="entry name" value="NIF"/>
    <property type="match status" value="1"/>
</dbReference>
<dbReference type="SUPFAM" id="SSF56784">
    <property type="entry name" value="HAD-like"/>
    <property type="match status" value="1"/>
</dbReference>
<gene>
    <name evidence="2" type="ORF">FJQ89_07125</name>
</gene>
<evidence type="ECO:0000313" key="2">
    <source>
        <dbReference type="EMBL" id="QDG70210.1"/>
    </source>
</evidence>
<proteinExistence type="predicted"/>
<dbReference type="Gene3D" id="3.40.50.1000">
    <property type="entry name" value="HAD superfamily/HAD-like"/>
    <property type="match status" value="1"/>
</dbReference>
<dbReference type="RefSeq" id="WP_141169642.1">
    <property type="nucleotide sequence ID" value="NZ_CP041185.1"/>
</dbReference>
<accession>A0A4Y6RCT6</accession>
<name>A0A4Y6RCT6_9BURK</name>
<dbReference type="EMBL" id="CP041185">
    <property type="protein sequence ID" value="QDG70210.1"/>
    <property type="molecule type" value="Genomic_DNA"/>
</dbReference>
<protein>
    <submittedName>
        <fullName evidence="2">HAD family hydrolase</fullName>
    </submittedName>
</protein>